<organism evidence="1">
    <name type="scientific">uncultured marine phage</name>
    <dbReference type="NCBI Taxonomy" id="707152"/>
    <lineage>
        <taxon>Viruses</taxon>
        <taxon>environmental samples</taxon>
    </lineage>
</organism>
<reference evidence="1" key="1">
    <citation type="submission" date="2021-06" db="EMBL/GenBank/DDBJ databases">
        <authorList>
            <person name="Gannon L."/>
            <person name="Redgwell R T."/>
            <person name="Michniewski S."/>
            <person name="Harrison D C."/>
            <person name="Millard A."/>
        </authorList>
    </citation>
    <scope>NUCLEOTIDE SEQUENCE</scope>
</reference>
<sequence length="39" mass="4438">MNIKISGSLIKDLFKIVLEKEKVSYGRKACPPPPPKKKR</sequence>
<dbReference type="EMBL" id="OU342829">
    <property type="protein sequence ID" value="CAG7579852.1"/>
    <property type="molecule type" value="Genomic_DNA"/>
</dbReference>
<accession>A0A8D9CEN1</accession>
<evidence type="ECO:0000313" key="1">
    <source>
        <dbReference type="EMBL" id="CAG7579852.1"/>
    </source>
</evidence>
<name>A0A8D9CEN1_9VIRU</name>
<protein>
    <submittedName>
        <fullName evidence="1">Uncharacterized protein</fullName>
    </submittedName>
</protein>
<proteinExistence type="predicted"/>
<gene>
    <name evidence="1" type="ORF">SLAVMIC_00126</name>
</gene>